<dbReference type="Pfam" id="PF00038">
    <property type="entry name" value="Filament"/>
    <property type="match status" value="1"/>
</dbReference>
<dbReference type="SMART" id="SM01391">
    <property type="entry name" value="Filament"/>
    <property type="match status" value="1"/>
</dbReference>
<evidence type="ECO:0000313" key="7">
    <source>
        <dbReference type="Proteomes" id="UP000694402"/>
    </source>
</evidence>
<dbReference type="Gene3D" id="1.20.5.1160">
    <property type="entry name" value="Vasodilator-stimulated phosphoprotein"/>
    <property type="match status" value="1"/>
</dbReference>
<feature type="compositionally biased region" description="Polar residues" evidence="4">
    <location>
        <begin position="1559"/>
        <end position="1568"/>
    </location>
</feature>
<feature type="compositionally biased region" description="Low complexity" evidence="4">
    <location>
        <begin position="1569"/>
        <end position="1581"/>
    </location>
</feature>
<dbReference type="PROSITE" id="PS51842">
    <property type="entry name" value="IF_ROD_2"/>
    <property type="match status" value="1"/>
</dbReference>
<feature type="compositionally biased region" description="Gly residues" evidence="4">
    <location>
        <begin position="1326"/>
        <end position="1346"/>
    </location>
</feature>
<dbReference type="Gene3D" id="1.20.5.170">
    <property type="match status" value="1"/>
</dbReference>
<feature type="region of interest" description="Disordered" evidence="4">
    <location>
        <begin position="1326"/>
        <end position="1609"/>
    </location>
</feature>
<sequence>MEYASSVPVSVTNVSNSLCLNERENMQDLNDRFASYLEKVHQLEAANAQLELQIKEHLERSFLGDRKDMDGHLGIIDNLRNQISEWYTTHAQLRLQVANAQLEVYGYKYKCEQEERRLLAAEAELSHLQSIQHEFIDREGDLYIQLDGNLEEMDLLKSNHEEGVQGVMAQMSGLVNVEMDCAHSVDLNESLSRLREQCGSMVLKNKTEAESWFRSKVDSMKTQVTVCSDGSEVRQTEIDDLKRKVQDLTLELQLLETQNLSMERDEMEVNERYSIHLSRLQQHLDSLEVELLQLCTATEQQAVQYLMLLDIKTRLEREIAEYRRLLDGGGARKSSPNAMASVTSHCAMSNGTAFQHVFMPIQSSSISVPRASVPIICVPRASVSSISETSRETSSNLENGGQVVGAAIGEQVTCVQKVFLYNASDKTVQSVQTSNQVSTVKEVQSKCLESGHRVGYSESSANTTFAQHGSSANTSSAQHDASANTSSAQHGASTNTSSAQHGASANTSSAQHGASANTSSAQHGASANTSSAQHGASSNTSSAQHGASTNTSSAQHGASANTSSAQHGSSANTSSAQHGASANTSSAQHVASANTSSAQHGASAITSSAQHGASTNTSSAQHGASANTSSAQHGASANTSFAQHGSSANTSSAQHGASTNTSSAQHRASANTSSAQHGASAKTSSAQHGASGNTSSAQHGASANTSSAQHGAHVVSSVENKTTTVSRVNDRPLDNSSVIISTAQISEDASQIKDTEVVQITSSDVDVTNVNCGGKTASKVNEEEISIADDTVQVSSVEAVVVVGVSDVKSTGQIKCRETEIQERSVESETNIGSENQIVSTVHDARMISAEEENQFRSEETQIDSMEVRSQMNSCQIETQISGVLSVSESVAQITRVGNGSQISCVETGAQLCSLEINITENEVQPSSQPTEVNITQSEDRFEMINAEHGEHVIIEETIIEETSCISSKSDTVESSRVESVGPVDELEVTAVVGDADDEGQTNCEESRGQINIAQGGDLTSTIITTSVVEMKSADEADDLTRSVVEIISTEISMASSPVEFEVPIVHREYRAQTPLMESEGMISRDVQMIDHVSTGDISTVETVVVSFPSVSQTTDSDNANSMGCEAKETVIQVKKVEGPVPISSAEHRGLITNVVQISSAASDNTISSATGVAVKVPASTMASAVEIISDMRSGSMISTGGMTSVGSGGLISRTESGYMMNNMVSGQMISNAGSRHMVTSAGSGHMITSAGSGQILTSAGSGQMITSAGSGQMITSAGSGHMITSAGSGHMLTSAGSGHMLTSAGSGHMLTSASSGGSGEWLVYGGGTGRLSGPGSGGRLSGPGSGDRLSGPGSGGRLSGPGSGGRLSGPGSGGRLSGPGSGGRLSGPGSGGRLSGPGSGGRLSGPGSGGRLSGPGSGGRLSGPGNSNGSGVWTHVNSESVSQFNRNTSNERTGRLSSAGSGEWKVYSRSNGQISKAGSGGRISSAGSGHMISSAGSGHMISSAGSGGRLRSRSTGSGGGLSSAGSGHMISSAGSGGRLSSSSTGSGGSGHMISSAGTSGQRISSTEGGVRISSGGSRVITSSGGPASSPSRVTIRNTGSGGGGGRERISVCKMAALSISAAVKEREKAQEVSRESYTKRVSATSPRVQRWVRTSVEETGQE</sequence>
<reference evidence="6" key="2">
    <citation type="submission" date="2025-08" db="UniProtKB">
        <authorList>
            <consortium name="Ensembl"/>
        </authorList>
    </citation>
    <scope>IDENTIFICATION</scope>
</reference>
<evidence type="ECO:0000256" key="4">
    <source>
        <dbReference type="SAM" id="MobiDB-lite"/>
    </source>
</evidence>
<dbReference type="InterPro" id="IPR039008">
    <property type="entry name" value="IF_rod_dom"/>
</dbReference>
<feature type="compositionally biased region" description="Polar residues" evidence="4">
    <location>
        <begin position="1436"/>
        <end position="1461"/>
    </location>
</feature>
<reference evidence="7" key="1">
    <citation type="journal article" date="2018" name="PLoS ONE">
        <title>Chinook salmon (Oncorhynchus tshawytscha) genome and transcriptome.</title>
        <authorList>
            <person name="Christensen K.A."/>
            <person name="Leong J.S."/>
            <person name="Sakhrani D."/>
            <person name="Biagi C.A."/>
            <person name="Minkley D.R."/>
            <person name="Withler R.E."/>
            <person name="Rondeau E.B."/>
            <person name="Koop B.F."/>
            <person name="Devlin R.H."/>
        </authorList>
    </citation>
    <scope>NUCLEOTIDE SEQUENCE [LARGE SCALE GENOMIC DNA]</scope>
</reference>
<feature type="compositionally biased region" description="Low complexity" evidence="4">
    <location>
        <begin position="1475"/>
        <end position="1490"/>
    </location>
</feature>
<protein>
    <recommendedName>
        <fullName evidence="5">IF rod domain-containing protein</fullName>
    </recommendedName>
</protein>
<feature type="coiled-coil region" evidence="3">
    <location>
        <begin position="26"/>
        <end position="131"/>
    </location>
</feature>
<keyword evidence="2 3" id="KW-0175">Coiled coil</keyword>
<reference evidence="6" key="3">
    <citation type="submission" date="2025-09" db="UniProtKB">
        <authorList>
            <consortium name="Ensembl"/>
        </authorList>
    </citation>
    <scope>IDENTIFICATION</scope>
</reference>
<feature type="compositionally biased region" description="Low complexity" evidence="4">
    <location>
        <begin position="1524"/>
        <end position="1545"/>
    </location>
</feature>
<dbReference type="GO" id="GO:0005882">
    <property type="term" value="C:intermediate filament"/>
    <property type="evidence" value="ECO:0007669"/>
    <property type="project" value="UniProtKB-KW"/>
</dbReference>
<evidence type="ECO:0000256" key="3">
    <source>
        <dbReference type="SAM" id="Coils"/>
    </source>
</evidence>
<name>A0AAZ3P8W7_ONCTS</name>
<evidence type="ECO:0000256" key="2">
    <source>
        <dbReference type="ARBA" id="ARBA00023054"/>
    </source>
</evidence>
<evidence type="ECO:0000256" key="1">
    <source>
        <dbReference type="ARBA" id="ARBA00022754"/>
    </source>
</evidence>
<feature type="compositionally biased region" description="Polar residues" evidence="4">
    <location>
        <begin position="717"/>
        <end position="727"/>
    </location>
</feature>
<dbReference type="Gene3D" id="1.20.5.500">
    <property type="entry name" value="Single helix bin"/>
    <property type="match status" value="1"/>
</dbReference>
<evidence type="ECO:0000313" key="6">
    <source>
        <dbReference type="Ensembl" id="ENSOTSP00005113127.1"/>
    </source>
</evidence>
<feature type="coiled-coil region" evidence="3">
    <location>
        <begin position="231"/>
        <end position="297"/>
    </location>
</feature>
<dbReference type="InterPro" id="IPR002957">
    <property type="entry name" value="Keratin_I"/>
</dbReference>
<dbReference type="Proteomes" id="UP000694402">
    <property type="component" value="Unassembled WGS sequence"/>
</dbReference>
<keyword evidence="1" id="KW-0403">Intermediate filament</keyword>
<dbReference type="Ensembl" id="ENSOTST00005161774.1">
    <property type="protein sequence ID" value="ENSOTSP00005113127.1"/>
    <property type="gene ID" value="ENSOTSG00005054212.1"/>
</dbReference>
<dbReference type="SUPFAM" id="SSF64593">
    <property type="entry name" value="Intermediate filament protein, coiled coil region"/>
    <property type="match status" value="2"/>
</dbReference>
<keyword evidence="7" id="KW-1185">Reference proteome</keyword>
<feature type="compositionally biased region" description="Polar residues" evidence="4">
    <location>
        <begin position="464"/>
        <end position="709"/>
    </location>
</feature>
<dbReference type="PRINTS" id="PR01248">
    <property type="entry name" value="TYPE1KERATIN"/>
</dbReference>
<evidence type="ECO:0000259" key="5">
    <source>
        <dbReference type="PROSITE" id="PS51842"/>
    </source>
</evidence>
<feature type="compositionally biased region" description="Gly residues" evidence="4">
    <location>
        <begin position="1353"/>
        <end position="1429"/>
    </location>
</feature>
<feature type="domain" description="IF rod" evidence="5">
    <location>
        <begin position="22"/>
        <end position="333"/>
    </location>
</feature>
<gene>
    <name evidence="6" type="primary">LOC112259178</name>
</gene>
<dbReference type="GeneTree" id="ENSGT00950000182969"/>
<dbReference type="PANTHER" id="PTHR23239:SF180">
    <property type="entry name" value="KERATIN, TYPE I CYTOSKELETAL 17"/>
    <property type="match status" value="1"/>
</dbReference>
<proteinExistence type="predicted"/>
<dbReference type="GO" id="GO:0005198">
    <property type="term" value="F:structural molecule activity"/>
    <property type="evidence" value="ECO:0007669"/>
    <property type="project" value="InterPro"/>
</dbReference>
<organism evidence="6 7">
    <name type="scientific">Oncorhynchus tshawytscha</name>
    <name type="common">Chinook salmon</name>
    <name type="synonym">Salmo tshawytscha</name>
    <dbReference type="NCBI Taxonomy" id="74940"/>
    <lineage>
        <taxon>Eukaryota</taxon>
        <taxon>Metazoa</taxon>
        <taxon>Chordata</taxon>
        <taxon>Craniata</taxon>
        <taxon>Vertebrata</taxon>
        <taxon>Euteleostomi</taxon>
        <taxon>Actinopterygii</taxon>
        <taxon>Neopterygii</taxon>
        <taxon>Teleostei</taxon>
        <taxon>Protacanthopterygii</taxon>
        <taxon>Salmoniformes</taxon>
        <taxon>Salmonidae</taxon>
        <taxon>Salmoninae</taxon>
        <taxon>Oncorhynchus</taxon>
    </lineage>
</organism>
<feature type="compositionally biased region" description="Polar residues" evidence="4">
    <location>
        <begin position="1582"/>
        <end position="1599"/>
    </location>
</feature>
<dbReference type="PANTHER" id="PTHR23239">
    <property type="entry name" value="INTERMEDIATE FILAMENT"/>
    <property type="match status" value="1"/>
</dbReference>
<feature type="region of interest" description="Disordered" evidence="4">
    <location>
        <begin position="464"/>
        <end position="730"/>
    </location>
</feature>
<accession>A0AAZ3P8W7</accession>